<dbReference type="PROSITE" id="PS51186">
    <property type="entry name" value="GNAT"/>
    <property type="match status" value="1"/>
</dbReference>
<feature type="domain" description="N-acetyltransferase" evidence="3">
    <location>
        <begin position="56"/>
        <end position="216"/>
    </location>
</feature>
<dbReference type="Pfam" id="PF00583">
    <property type="entry name" value="Acetyltransf_1"/>
    <property type="match status" value="1"/>
</dbReference>
<keyword evidence="5" id="KW-1185">Reference proteome</keyword>
<evidence type="ECO:0000256" key="2">
    <source>
        <dbReference type="SAM" id="Phobius"/>
    </source>
</evidence>
<dbReference type="Ensembl" id="ENSDCDT00010031022.1">
    <property type="protein sequence ID" value="ENSDCDP00010025015.1"/>
    <property type="gene ID" value="ENSDCDG00010015945.1"/>
</dbReference>
<reference evidence="4" key="2">
    <citation type="submission" date="2025-08" db="UniProtKB">
        <authorList>
            <consortium name="Ensembl"/>
        </authorList>
    </citation>
    <scope>IDENTIFICATION</scope>
</reference>
<name>A0AAY4BVR1_9TELE</name>
<dbReference type="GeneTree" id="ENSGT00950000182932"/>
<keyword evidence="1" id="KW-0808">Transferase</keyword>
<dbReference type="InterPro" id="IPR016181">
    <property type="entry name" value="Acyl_CoA_acyltransferase"/>
</dbReference>
<evidence type="ECO:0000313" key="5">
    <source>
        <dbReference type="Proteomes" id="UP000694580"/>
    </source>
</evidence>
<dbReference type="Proteomes" id="UP000694580">
    <property type="component" value="Chromosome 10"/>
</dbReference>
<feature type="transmembrane region" description="Helical" evidence="2">
    <location>
        <begin position="53"/>
        <end position="71"/>
    </location>
</feature>
<dbReference type="Gene3D" id="3.40.630.30">
    <property type="match status" value="1"/>
</dbReference>
<evidence type="ECO:0000259" key="3">
    <source>
        <dbReference type="PROSITE" id="PS51186"/>
    </source>
</evidence>
<dbReference type="InterPro" id="IPR050769">
    <property type="entry name" value="NAT_camello-type"/>
</dbReference>
<evidence type="ECO:0000313" key="4">
    <source>
        <dbReference type="Ensembl" id="ENSDCDP00010025015.1"/>
    </source>
</evidence>
<keyword evidence="2" id="KW-0472">Membrane</keyword>
<accession>A0AAY4BVR1</accession>
<dbReference type="SUPFAM" id="SSF55729">
    <property type="entry name" value="Acyl-CoA N-acyltransferases (Nat)"/>
    <property type="match status" value="1"/>
</dbReference>
<dbReference type="CDD" id="cd04301">
    <property type="entry name" value="NAT_SF"/>
    <property type="match status" value="1"/>
</dbReference>
<dbReference type="AlphaFoldDB" id="A0AAY4BVR1"/>
<evidence type="ECO:0000256" key="1">
    <source>
        <dbReference type="ARBA" id="ARBA00022679"/>
    </source>
</evidence>
<dbReference type="InterPro" id="IPR000182">
    <property type="entry name" value="GNAT_dom"/>
</dbReference>
<protein>
    <recommendedName>
        <fullName evidence="3">N-acetyltransferase domain-containing protein</fullName>
    </recommendedName>
</protein>
<sequence>ISLFVPPPAPCSIRPYRPSDRTSVASLFRVGVLEHIYPAFFKAVGHPDHLGSYFQALLFGATWAGVVYYCCREIYRGYLERKLGREMADVETLFLENPDNNLWVAEVEVSGRSKVTGVVAVLEEEDGGYGEVFFIVVSYHQRRRGVGRQLVQTAMDFCKEQRLPRLVLDVSSPQTAALALCRKLGFVQTCSHGNTHANRWVTRLARVSVLRMEKLV</sequence>
<organism evidence="4 5">
    <name type="scientific">Denticeps clupeoides</name>
    <name type="common">denticle herring</name>
    <dbReference type="NCBI Taxonomy" id="299321"/>
    <lineage>
        <taxon>Eukaryota</taxon>
        <taxon>Metazoa</taxon>
        <taxon>Chordata</taxon>
        <taxon>Craniata</taxon>
        <taxon>Vertebrata</taxon>
        <taxon>Euteleostomi</taxon>
        <taxon>Actinopterygii</taxon>
        <taxon>Neopterygii</taxon>
        <taxon>Teleostei</taxon>
        <taxon>Clupei</taxon>
        <taxon>Clupeiformes</taxon>
        <taxon>Denticipitoidei</taxon>
        <taxon>Denticipitidae</taxon>
        <taxon>Denticeps</taxon>
    </lineage>
</organism>
<keyword evidence="2" id="KW-0812">Transmembrane</keyword>
<proteinExistence type="predicted"/>
<reference evidence="4 5" key="1">
    <citation type="submission" date="2020-06" db="EMBL/GenBank/DDBJ databases">
        <authorList>
            <consortium name="Wellcome Sanger Institute Data Sharing"/>
        </authorList>
    </citation>
    <scope>NUCLEOTIDE SEQUENCE [LARGE SCALE GENOMIC DNA]</scope>
</reference>
<dbReference type="PANTHER" id="PTHR13947:SF54">
    <property type="entry name" value="N-ACETYLTRANSFERASE CML3-RELATED"/>
    <property type="match status" value="1"/>
</dbReference>
<reference evidence="4" key="3">
    <citation type="submission" date="2025-09" db="UniProtKB">
        <authorList>
            <consortium name="Ensembl"/>
        </authorList>
    </citation>
    <scope>IDENTIFICATION</scope>
</reference>
<dbReference type="GO" id="GO:0008080">
    <property type="term" value="F:N-acetyltransferase activity"/>
    <property type="evidence" value="ECO:0007669"/>
    <property type="project" value="InterPro"/>
</dbReference>
<dbReference type="PANTHER" id="PTHR13947">
    <property type="entry name" value="GNAT FAMILY N-ACETYLTRANSFERASE"/>
    <property type="match status" value="1"/>
</dbReference>
<keyword evidence="2" id="KW-1133">Transmembrane helix</keyword>